<dbReference type="RefSeq" id="XP_071909674.1">
    <property type="nucleotide sequence ID" value="XM_072053573.1"/>
</dbReference>
<sequence length="191" mass="22599">MAEYEACVFGLKMTLDMEIKDLIAFSDSDLLVHQTLKHLASKFRNLELRHIPYTRIAFVDALAILSSMIQHPNELVIEPIQIRLQDRPAHYLVMERVSDVRPWYNDIKEFMKTMSYHSDADSVTKSFLRRMSSRFFLNEEVLYKKIFDLGLLRCIDEEEADYMMKEVHNRVCGSHMNGHLLTKKIMRSEYF</sequence>
<reference evidence="2" key="1">
    <citation type="submission" date="2025-08" db="UniProtKB">
        <authorList>
            <consortium name="RefSeq"/>
        </authorList>
    </citation>
    <scope>IDENTIFICATION</scope>
    <source>
        <tissue evidence="2">Leaves</tissue>
    </source>
</reference>
<dbReference type="GeneID" id="140008718"/>
<gene>
    <name evidence="2" type="primary">LOC140008718</name>
</gene>
<evidence type="ECO:0000313" key="1">
    <source>
        <dbReference type="Proteomes" id="UP001652660"/>
    </source>
</evidence>
<dbReference type="PANTHER" id="PTHR48475">
    <property type="entry name" value="RIBONUCLEASE H"/>
    <property type="match status" value="1"/>
</dbReference>
<evidence type="ECO:0008006" key="3">
    <source>
        <dbReference type="Google" id="ProtNLM"/>
    </source>
</evidence>
<accession>A0ABM4UQY3</accession>
<keyword evidence="1" id="KW-1185">Reference proteome</keyword>
<protein>
    <recommendedName>
        <fullName evidence="3">RNase H type-1 domain-containing protein</fullName>
    </recommendedName>
</protein>
<dbReference type="Proteomes" id="UP001652660">
    <property type="component" value="Chromosome 6c"/>
</dbReference>
<organism evidence="1 2">
    <name type="scientific">Coffea arabica</name>
    <name type="common">Arabian coffee</name>
    <dbReference type="NCBI Taxonomy" id="13443"/>
    <lineage>
        <taxon>Eukaryota</taxon>
        <taxon>Viridiplantae</taxon>
        <taxon>Streptophyta</taxon>
        <taxon>Embryophyta</taxon>
        <taxon>Tracheophyta</taxon>
        <taxon>Spermatophyta</taxon>
        <taxon>Magnoliopsida</taxon>
        <taxon>eudicotyledons</taxon>
        <taxon>Gunneridae</taxon>
        <taxon>Pentapetalae</taxon>
        <taxon>asterids</taxon>
        <taxon>lamiids</taxon>
        <taxon>Gentianales</taxon>
        <taxon>Rubiaceae</taxon>
        <taxon>Ixoroideae</taxon>
        <taxon>Gardenieae complex</taxon>
        <taxon>Bertiereae - Coffeeae clade</taxon>
        <taxon>Coffeeae</taxon>
        <taxon>Coffea</taxon>
    </lineage>
</organism>
<proteinExistence type="predicted"/>
<name>A0ABM4UQY3_COFAR</name>
<dbReference type="PANTHER" id="PTHR48475:SF1">
    <property type="entry name" value="RNASE H TYPE-1 DOMAIN-CONTAINING PROTEIN"/>
    <property type="match status" value="1"/>
</dbReference>
<evidence type="ECO:0000313" key="2">
    <source>
        <dbReference type="RefSeq" id="XP_071909674.1"/>
    </source>
</evidence>